<dbReference type="EMBL" id="JADNRY010000043">
    <property type="protein sequence ID" value="KAF9070191.1"/>
    <property type="molecule type" value="Genomic_DNA"/>
</dbReference>
<dbReference type="Proteomes" id="UP000772434">
    <property type="component" value="Unassembled WGS sequence"/>
</dbReference>
<comment type="caution">
    <text evidence="2">The sequence shown here is derived from an EMBL/GenBank/DDBJ whole genome shotgun (WGS) entry which is preliminary data.</text>
</comment>
<accession>A0A9P5PQA3</accession>
<sequence>MLIKPYMEYLQQSLNLSQDIKLQYDNNCTCMNARERFLDMNYRNVQLMHRGLFGNAPKEPTLAVDLRLLDFVTRLFQRLAPNNIAICQTMEDFLRYEGYQLRGQSIINNNTEDTEPRAANLDSSHLDTSSPPSSPTGRGMPSIEEVEDEEVRPSKRTGRGLTAEQTFRRWIKVTAWKEQVSAVRPKQAPPQERSKDDVDGFENGLKVPRLVLDGCNNSFTVADGNREKASTKFFHSTALMGLLCCHDRMLWLALGNANTMHTPWSTNYFRISLQRLPSDYSTTLAVNLNEAVSSQSRSAGQKAVEAALRLRKACDTLCDSIKDFQCVLASRNSEPYEIAEAKLELPELREKLSSTQQSHLSKERTLGVEGKKRYNHLASSPFITDLMNARALKVCLCQKLQSRKFEQDRLDQMYRRQINSAH</sequence>
<protein>
    <submittedName>
        <fullName evidence="2">Uncharacterized protein</fullName>
    </submittedName>
</protein>
<feature type="region of interest" description="Disordered" evidence="1">
    <location>
        <begin position="110"/>
        <end position="159"/>
    </location>
</feature>
<evidence type="ECO:0000313" key="3">
    <source>
        <dbReference type="Proteomes" id="UP000772434"/>
    </source>
</evidence>
<gene>
    <name evidence="2" type="ORF">BDP27DRAFT_1362771</name>
</gene>
<evidence type="ECO:0000256" key="1">
    <source>
        <dbReference type="SAM" id="MobiDB-lite"/>
    </source>
</evidence>
<evidence type="ECO:0000313" key="2">
    <source>
        <dbReference type="EMBL" id="KAF9070191.1"/>
    </source>
</evidence>
<keyword evidence="3" id="KW-1185">Reference proteome</keyword>
<name>A0A9P5PQA3_9AGAR</name>
<reference evidence="2" key="1">
    <citation type="submission" date="2020-11" db="EMBL/GenBank/DDBJ databases">
        <authorList>
            <consortium name="DOE Joint Genome Institute"/>
            <person name="Ahrendt S."/>
            <person name="Riley R."/>
            <person name="Andreopoulos W."/>
            <person name="Labutti K."/>
            <person name="Pangilinan J."/>
            <person name="Ruiz-Duenas F.J."/>
            <person name="Barrasa J.M."/>
            <person name="Sanchez-Garcia M."/>
            <person name="Camarero S."/>
            <person name="Miyauchi S."/>
            <person name="Serrano A."/>
            <person name="Linde D."/>
            <person name="Babiker R."/>
            <person name="Drula E."/>
            <person name="Ayuso-Fernandez I."/>
            <person name="Pacheco R."/>
            <person name="Padilla G."/>
            <person name="Ferreira P."/>
            <person name="Barriuso J."/>
            <person name="Kellner H."/>
            <person name="Castanera R."/>
            <person name="Alfaro M."/>
            <person name="Ramirez L."/>
            <person name="Pisabarro A.G."/>
            <person name="Kuo A."/>
            <person name="Tritt A."/>
            <person name="Lipzen A."/>
            <person name="He G."/>
            <person name="Yan M."/>
            <person name="Ng V."/>
            <person name="Cullen D."/>
            <person name="Martin F."/>
            <person name="Rosso M.-N."/>
            <person name="Henrissat B."/>
            <person name="Hibbett D."/>
            <person name="Martinez A.T."/>
            <person name="Grigoriev I.V."/>
        </authorList>
    </citation>
    <scope>NUCLEOTIDE SEQUENCE</scope>
    <source>
        <strain evidence="2">AH 40177</strain>
    </source>
</reference>
<dbReference type="AlphaFoldDB" id="A0A9P5PQA3"/>
<organism evidence="2 3">
    <name type="scientific">Rhodocollybia butyracea</name>
    <dbReference type="NCBI Taxonomy" id="206335"/>
    <lineage>
        <taxon>Eukaryota</taxon>
        <taxon>Fungi</taxon>
        <taxon>Dikarya</taxon>
        <taxon>Basidiomycota</taxon>
        <taxon>Agaricomycotina</taxon>
        <taxon>Agaricomycetes</taxon>
        <taxon>Agaricomycetidae</taxon>
        <taxon>Agaricales</taxon>
        <taxon>Marasmiineae</taxon>
        <taxon>Omphalotaceae</taxon>
        <taxon>Rhodocollybia</taxon>
    </lineage>
</organism>
<feature type="compositionally biased region" description="Low complexity" evidence="1">
    <location>
        <begin position="121"/>
        <end position="131"/>
    </location>
</feature>
<feature type="region of interest" description="Disordered" evidence="1">
    <location>
        <begin position="181"/>
        <end position="200"/>
    </location>
</feature>
<dbReference type="OrthoDB" id="2666777at2759"/>
<proteinExistence type="predicted"/>